<protein>
    <submittedName>
        <fullName evidence="2">Uncharacterized protein</fullName>
    </submittedName>
</protein>
<feature type="transmembrane region" description="Helical" evidence="1">
    <location>
        <begin position="12"/>
        <end position="33"/>
    </location>
</feature>
<evidence type="ECO:0000256" key="1">
    <source>
        <dbReference type="SAM" id="Phobius"/>
    </source>
</evidence>
<dbReference type="AlphaFoldDB" id="A0A450WYB9"/>
<organism evidence="2">
    <name type="scientific">Candidatus Kentrum sp. LFY</name>
    <dbReference type="NCBI Taxonomy" id="2126342"/>
    <lineage>
        <taxon>Bacteria</taxon>
        <taxon>Pseudomonadati</taxon>
        <taxon>Pseudomonadota</taxon>
        <taxon>Gammaproteobacteria</taxon>
        <taxon>Candidatus Kentrum</taxon>
    </lineage>
</organism>
<keyword evidence="1" id="KW-0812">Transmembrane</keyword>
<accession>A0A450WYB9</accession>
<gene>
    <name evidence="2" type="ORF">BECKLFY1418C_GA0070996_110910</name>
</gene>
<evidence type="ECO:0000313" key="2">
    <source>
        <dbReference type="EMBL" id="VFK22013.1"/>
    </source>
</evidence>
<proteinExistence type="predicted"/>
<keyword evidence="1" id="KW-1133">Transmembrane helix</keyword>
<dbReference type="EMBL" id="CAADFN010000109">
    <property type="protein sequence ID" value="VFK22013.1"/>
    <property type="molecule type" value="Genomic_DNA"/>
</dbReference>
<name>A0A450WYB9_9GAMM</name>
<reference evidence="2" key="1">
    <citation type="submission" date="2019-02" db="EMBL/GenBank/DDBJ databases">
        <authorList>
            <person name="Gruber-Vodicka R. H."/>
            <person name="Seah K. B. B."/>
        </authorList>
    </citation>
    <scope>NUCLEOTIDE SEQUENCE</scope>
    <source>
        <strain evidence="2">BECK_BY7</strain>
    </source>
</reference>
<keyword evidence="1" id="KW-0472">Membrane</keyword>
<sequence length="145" mass="16945">MWLIKKSFEKRLNTWVQIIAIFLTGLWVGWVHVYEEIIVPKLAKSVLTLDASLHKANKITIDNKDFYLVNLLITAKNTTKYSVELFPGLFMVDGIKLTTTEDEENKFDEKLKSDLITQYPKNREEDKKCGLLKKICGRNYSFLKR</sequence>